<gene>
    <name evidence="1" type="ORF">NCTC11468_00663</name>
</gene>
<name>A0A2X5PG73_9GAMM</name>
<dbReference type="KEGG" id="tpty:NCTC11468_00663"/>
<accession>A0A2X5PG73</accession>
<proteinExistence type="predicted"/>
<reference evidence="1 2" key="1">
    <citation type="submission" date="2018-06" db="EMBL/GenBank/DDBJ databases">
        <authorList>
            <consortium name="Pathogen Informatics"/>
            <person name="Doyle S."/>
        </authorList>
    </citation>
    <scope>NUCLEOTIDE SEQUENCE [LARGE SCALE GENOMIC DNA]</scope>
    <source>
        <strain evidence="1 2">NCTC11468</strain>
    </source>
</reference>
<dbReference type="EMBL" id="LS483499">
    <property type="protein sequence ID" value="SQK72410.1"/>
    <property type="molecule type" value="Genomic_DNA"/>
</dbReference>
<evidence type="ECO:0000313" key="1">
    <source>
        <dbReference type="EMBL" id="SQK72410.1"/>
    </source>
</evidence>
<dbReference type="AlphaFoldDB" id="A0A2X5PG73"/>
<dbReference type="Proteomes" id="UP000248758">
    <property type="component" value="Chromosome 1"/>
</dbReference>
<sequence>MKIIRYVHDRKLGARPLSRPYTLASLDMDNTENLTVISFSDCLDRPADETYIVNGCSRFFIADLQNVALVNVQNDSAFYAHMLWDITHQMPAGGKLYIREKIRCETLLERGYYREAFTESPESVSGFRVYQKNSLWQPRGIKGSLNGASAFRLARKSRHLLMPVSNAYCSWILRKRRSFCAVHRTRIFVFLSR</sequence>
<evidence type="ECO:0000313" key="2">
    <source>
        <dbReference type="Proteomes" id="UP000248758"/>
    </source>
</evidence>
<organism evidence="1 2">
    <name type="scientific">Tatumella ptyseos</name>
    <dbReference type="NCBI Taxonomy" id="82987"/>
    <lineage>
        <taxon>Bacteria</taxon>
        <taxon>Pseudomonadati</taxon>
        <taxon>Pseudomonadota</taxon>
        <taxon>Gammaproteobacteria</taxon>
        <taxon>Enterobacterales</taxon>
        <taxon>Erwiniaceae</taxon>
        <taxon>Tatumella</taxon>
    </lineage>
</organism>
<protein>
    <submittedName>
        <fullName evidence="1">Uncharacterized protein</fullName>
    </submittedName>
</protein>